<organism evidence="2 3">
    <name type="scientific">Eumeta variegata</name>
    <name type="common">Bagworm moth</name>
    <name type="synonym">Eumeta japonica</name>
    <dbReference type="NCBI Taxonomy" id="151549"/>
    <lineage>
        <taxon>Eukaryota</taxon>
        <taxon>Metazoa</taxon>
        <taxon>Ecdysozoa</taxon>
        <taxon>Arthropoda</taxon>
        <taxon>Hexapoda</taxon>
        <taxon>Insecta</taxon>
        <taxon>Pterygota</taxon>
        <taxon>Neoptera</taxon>
        <taxon>Endopterygota</taxon>
        <taxon>Lepidoptera</taxon>
        <taxon>Glossata</taxon>
        <taxon>Ditrysia</taxon>
        <taxon>Tineoidea</taxon>
        <taxon>Psychidae</taxon>
        <taxon>Oiketicinae</taxon>
        <taxon>Eumeta</taxon>
    </lineage>
</organism>
<evidence type="ECO:0000256" key="1">
    <source>
        <dbReference type="SAM" id="Phobius"/>
    </source>
</evidence>
<evidence type="ECO:0000313" key="2">
    <source>
        <dbReference type="EMBL" id="GBP07143.1"/>
    </source>
</evidence>
<accession>A0A4C1SY11</accession>
<gene>
    <name evidence="2" type="ORF">EVAR_70773_1</name>
</gene>
<feature type="transmembrane region" description="Helical" evidence="1">
    <location>
        <begin position="17"/>
        <end position="33"/>
    </location>
</feature>
<keyword evidence="1" id="KW-0812">Transmembrane</keyword>
<sequence>MNYPFVLTVQREGTSDLIALIHLPGAGLVLVLLPTNRLFSRFWSVVAVKLGHDAHLSASSHMFTCSMPTKHRAA</sequence>
<comment type="caution">
    <text evidence="2">The sequence shown here is derived from an EMBL/GenBank/DDBJ whole genome shotgun (WGS) entry which is preliminary data.</text>
</comment>
<keyword evidence="1" id="KW-1133">Transmembrane helix</keyword>
<reference evidence="2 3" key="1">
    <citation type="journal article" date="2019" name="Commun. Biol.">
        <title>The bagworm genome reveals a unique fibroin gene that provides high tensile strength.</title>
        <authorList>
            <person name="Kono N."/>
            <person name="Nakamura H."/>
            <person name="Ohtoshi R."/>
            <person name="Tomita M."/>
            <person name="Numata K."/>
            <person name="Arakawa K."/>
        </authorList>
    </citation>
    <scope>NUCLEOTIDE SEQUENCE [LARGE SCALE GENOMIC DNA]</scope>
</reference>
<dbReference type="Proteomes" id="UP000299102">
    <property type="component" value="Unassembled WGS sequence"/>
</dbReference>
<name>A0A4C1SY11_EUMVA</name>
<protein>
    <submittedName>
        <fullName evidence="2">Uncharacterized protein</fullName>
    </submittedName>
</protein>
<dbReference type="AlphaFoldDB" id="A0A4C1SY11"/>
<keyword evidence="3" id="KW-1185">Reference proteome</keyword>
<proteinExistence type="predicted"/>
<keyword evidence="1" id="KW-0472">Membrane</keyword>
<evidence type="ECO:0000313" key="3">
    <source>
        <dbReference type="Proteomes" id="UP000299102"/>
    </source>
</evidence>
<dbReference type="EMBL" id="BGZK01004142">
    <property type="protein sequence ID" value="GBP07143.1"/>
    <property type="molecule type" value="Genomic_DNA"/>
</dbReference>